<feature type="region of interest" description="Disordered" evidence="1">
    <location>
        <begin position="300"/>
        <end position="328"/>
    </location>
</feature>
<gene>
    <name evidence="3" type="ORF">DWV06_00645</name>
</gene>
<feature type="transmembrane region" description="Helical" evidence="2">
    <location>
        <begin position="349"/>
        <end position="370"/>
    </location>
</feature>
<keyword evidence="2" id="KW-1133">Transmembrane helix</keyword>
<dbReference type="AlphaFoldDB" id="A0A371B0B3"/>
<keyword evidence="4" id="KW-1185">Reference proteome</keyword>
<evidence type="ECO:0000256" key="1">
    <source>
        <dbReference type="SAM" id="MobiDB-lite"/>
    </source>
</evidence>
<comment type="caution">
    <text evidence="3">The sequence shown here is derived from an EMBL/GenBank/DDBJ whole genome shotgun (WGS) entry which is preliminary data.</text>
</comment>
<name>A0A371B0B3_9FIRM</name>
<feature type="compositionally biased region" description="Basic residues" evidence="1">
    <location>
        <begin position="308"/>
        <end position="328"/>
    </location>
</feature>
<sequence length="515" mass="59812">MNKENNEEYLDDLLNIATNRSEIEEKNEINTNKNKVTDEYSLEDLDINYDNNLFDEMNKEDELFNNLDEEFNDGNVEGFLSEFESELEKENSTKVSEIEATLDIDMLNNLDNIVTEVSEKNQSNEKEKKFHEEDYYENTGSNDYDENTADFTVLEEDTNVNEGFKAEALFGTNAENEEELENRVEDKDIIELLDENIDDEDLADISELLKKEENNEFVEVLEEINPINLNVNNNIDDDMENSENTKKRKDEKKKTEIISSFLSVFNVFRKKEKKEISSETETENETKQYDENLEILKELEEEEGANKTSKKKKEKKPKKIKVKKAKKEKKSKVKQNVVDVSDPLPKVPVILFLALGLSIVILTMTATKLAGYVTYSKQAKEYFNDGKYRLAYERLQGIKLQKEEEELLEKVRILSSLEKEKVFFDNLNELHMYADALDSLAKGIERYRKGYSKAESLGVLKQFQKIGDSIESALEKNFNITADQAMELRKIEDKIVYTKKINEIVKKQGLAIEKE</sequence>
<feature type="region of interest" description="Disordered" evidence="1">
    <location>
        <begin position="233"/>
        <end position="252"/>
    </location>
</feature>
<accession>A0A371B0B3</accession>
<organism evidence="3 4">
    <name type="scientific">Anaerosacchariphilus polymeriproducens</name>
    <dbReference type="NCBI Taxonomy" id="1812858"/>
    <lineage>
        <taxon>Bacteria</taxon>
        <taxon>Bacillati</taxon>
        <taxon>Bacillota</taxon>
        <taxon>Clostridia</taxon>
        <taxon>Lachnospirales</taxon>
        <taxon>Lachnospiraceae</taxon>
        <taxon>Anaerosacchariphilus</taxon>
    </lineage>
</organism>
<evidence type="ECO:0000256" key="2">
    <source>
        <dbReference type="SAM" id="Phobius"/>
    </source>
</evidence>
<dbReference type="OrthoDB" id="2025704at2"/>
<protein>
    <submittedName>
        <fullName evidence="3">Uncharacterized protein</fullName>
    </submittedName>
</protein>
<evidence type="ECO:0000313" key="4">
    <source>
        <dbReference type="Proteomes" id="UP000255036"/>
    </source>
</evidence>
<dbReference type="RefSeq" id="WP_115480251.1">
    <property type="nucleotide sequence ID" value="NZ_QRCT01000006.1"/>
</dbReference>
<reference evidence="3 4" key="1">
    <citation type="submission" date="2018-07" db="EMBL/GenBank/DDBJ databases">
        <title>Anaerosacharophilus polymeroproducens gen. nov. sp. nov., an anaerobic bacterium isolated from salt field.</title>
        <authorList>
            <person name="Kim W."/>
            <person name="Yang S.-H."/>
            <person name="Oh J."/>
            <person name="Lee J.-H."/>
            <person name="Kwon K.K."/>
        </authorList>
    </citation>
    <scope>NUCLEOTIDE SEQUENCE [LARGE SCALE GENOMIC DNA]</scope>
    <source>
        <strain evidence="3 4">MCWD5</strain>
    </source>
</reference>
<dbReference type="Proteomes" id="UP000255036">
    <property type="component" value="Unassembled WGS sequence"/>
</dbReference>
<proteinExistence type="predicted"/>
<keyword evidence="2" id="KW-0472">Membrane</keyword>
<keyword evidence="2" id="KW-0812">Transmembrane</keyword>
<dbReference type="EMBL" id="QRCT01000006">
    <property type="protein sequence ID" value="RDU25170.1"/>
    <property type="molecule type" value="Genomic_DNA"/>
</dbReference>
<evidence type="ECO:0000313" key="3">
    <source>
        <dbReference type="EMBL" id="RDU25170.1"/>
    </source>
</evidence>